<evidence type="ECO:0000313" key="5">
    <source>
        <dbReference type="Proteomes" id="UP001221757"/>
    </source>
</evidence>
<dbReference type="AlphaFoldDB" id="A0AAD7CXH4"/>
<dbReference type="PROSITE" id="PS50033">
    <property type="entry name" value="UBX"/>
    <property type="match status" value="1"/>
</dbReference>
<dbReference type="Proteomes" id="UP001221757">
    <property type="component" value="Unassembled WGS sequence"/>
</dbReference>
<dbReference type="Gene3D" id="3.10.20.90">
    <property type="entry name" value="Phosphatidylinositol 3-kinase Catalytic Subunit, Chain A, domain 1"/>
    <property type="match status" value="1"/>
</dbReference>
<dbReference type="InterPro" id="IPR001012">
    <property type="entry name" value="UBX_dom"/>
</dbReference>
<dbReference type="GO" id="GO:0005634">
    <property type="term" value="C:nucleus"/>
    <property type="evidence" value="ECO:0007669"/>
    <property type="project" value="TreeGrafter"/>
</dbReference>
<dbReference type="PANTHER" id="PTHR23333:SF20">
    <property type="entry name" value="NSFL1 COFACTOR P47"/>
    <property type="match status" value="1"/>
</dbReference>
<evidence type="ECO:0000259" key="3">
    <source>
        <dbReference type="PROSITE" id="PS51399"/>
    </source>
</evidence>
<dbReference type="InterPro" id="IPR029071">
    <property type="entry name" value="Ubiquitin-like_domsf"/>
</dbReference>
<dbReference type="InterPro" id="IPR012989">
    <property type="entry name" value="SEP_domain"/>
</dbReference>
<accession>A0AAD7CXH4</accession>
<dbReference type="Pfam" id="PF08059">
    <property type="entry name" value="SEP"/>
    <property type="match status" value="1"/>
</dbReference>
<dbReference type="SUPFAM" id="SSF54236">
    <property type="entry name" value="Ubiquitin-like"/>
    <property type="match status" value="1"/>
</dbReference>
<sequence length="287" mass="29457">MEERERWFAGGERSGISVENPDRQPRGGPSGHLPVVRDLLRRAAETGAAPTPLARTGAFSGSGHTLGSDDVPSAFVPDPTAPVDPALAPATRRLTFWRDGFTIEDGPLMRYDEHEEILAAINEGLASPALLGVAPGQPVEVVVSKRTGEDYVPPRGAWGAGGVRLGAPVPGFSGASSSSSSSSSAAPTSAATTTKPPTVDESAPVAQVQVRLADGGRLLARLNTTHTVADLRAVIDACQPSPPAAPYTLQTTFPTRTLEDGLALAGLGGCVVLQRGVSGVGNGGSWT</sequence>
<dbReference type="CDD" id="cd01770">
    <property type="entry name" value="UBX_UBXN2"/>
    <property type="match status" value="1"/>
</dbReference>
<feature type="domain" description="UBX" evidence="2">
    <location>
        <begin position="201"/>
        <end position="257"/>
    </location>
</feature>
<evidence type="ECO:0000313" key="4">
    <source>
        <dbReference type="EMBL" id="KAJ7668910.1"/>
    </source>
</evidence>
<dbReference type="GO" id="GO:0005829">
    <property type="term" value="C:cytosol"/>
    <property type="evidence" value="ECO:0007669"/>
    <property type="project" value="TreeGrafter"/>
</dbReference>
<dbReference type="GO" id="GO:0061025">
    <property type="term" value="P:membrane fusion"/>
    <property type="evidence" value="ECO:0007669"/>
    <property type="project" value="TreeGrafter"/>
</dbReference>
<organism evidence="4 5">
    <name type="scientific">Mycena rosella</name>
    <name type="common">Pink bonnet</name>
    <name type="synonym">Agaricus rosellus</name>
    <dbReference type="NCBI Taxonomy" id="1033263"/>
    <lineage>
        <taxon>Eukaryota</taxon>
        <taxon>Fungi</taxon>
        <taxon>Dikarya</taxon>
        <taxon>Basidiomycota</taxon>
        <taxon>Agaricomycotina</taxon>
        <taxon>Agaricomycetes</taxon>
        <taxon>Agaricomycetidae</taxon>
        <taxon>Agaricales</taxon>
        <taxon>Marasmiineae</taxon>
        <taxon>Mycenaceae</taxon>
        <taxon>Mycena</taxon>
    </lineage>
</organism>
<dbReference type="SUPFAM" id="SSF102848">
    <property type="entry name" value="NSFL1 (p97 ATPase) cofactor p47, SEP domain"/>
    <property type="match status" value="1"/>
</dbReference>
<feature type="region of interest" description="Disordered" evidence="1">
    <location>
        <begin position="173"/>
        <end position="203"/>
    </location>
</feature>
<protein>
    <recommendedName>
        <fullName evidence="6">SEP domain-containing protein</fullName>
    </recommendedName>
</protein>
<dbReference type="Gene3D" id="3.30.420.210">
    <property type="entry name" value="SEP domain"/>
    <property type="match status" value="1"/>
</dbReference>
<dbReference type="GO" id="GO:0031468">
    <property type="term" value="P:nuclear membrane reassembly"/>
    <property type="evidence" value="ECO:0007669"/>
    <property type="project" value="TreeGrafter"/>
</dbReference>
<dbReference type="GO" id="GO:0000045">
    <property type="term" value="P:autophagosome assembly"/>
    <property type="evidence" value="ECO:0007669"/>
    <property type="project" value="TreeGrafter"/>
</dbReference>
<dbReference type="InterPro" id="IPR036241">
    <property type="entry name" value="NSFL1C_SEP_dom_sf"/>
</dbReference>
<dbReference type="PANTHER" id="PTHR23333">
    <property type="entry name" value="UBX DOMAIN CONTAINING PROTEIN"/>
    <property type="match status" value="1"/>
</dbReference>
<dbReference type="EMBL" id="JARKIE010000192">
    <property type="protein sequence ID" value="KAJ7668910.1"/>
    <property type="molecule type" value="Genomic_DNA"/>
</dbReference>
<comment type="caution">
    <text evidence="4">The sequence shown here is derived from an EMBL/GenBank/DDBJ whole genome shotgun (WGS) entry which is preliminary data.</text>
</comment>
<evidence type="ECO:0000256" key="1">
    <source>
        <dbReference type="SAM" id="MobiDB-lite"/>
    </source>
</evidence>
<feature type="region of interest" description="Disordered" evidence="1">
    <location>
        <begin position="1"/>
        <end position="35"/>
    </location>
</feature>
<dbReference type="GO" id="GO:0043161">
    <property type="term" value="P:proteasome-mediated ubiquitin-dependent protein catabolic process"/>
    <property type="evidence" value="ECO:0007669"/>
    <property type="project" value="TreeGrafter"/>
</dbReference>
<feature type="domain" description="SEP" evidence="3">
    <location>
        <begin position="89"/>
        <end position="152"/>
    </location>
</feature>
<dbReference type="GO" id="GO:0007030">
    <property type="term" value="P:Golgi organization"/>
    <property type="evidence" value="ECO:0007669"/>
    <property type="project" value="TreeGrafter"/>
</dbReference>
<keyword evidence="5" id="KW-1185">Reference proteome</keyword>
<dbReference type="GO" id="GO:0043130">
    <property type="term" value="F:ubiquitin binding"/>
    <property type="evidence" value="ECO:0007669"/>
    <property type="project" value="TreeGrafter"/>
</dbReference>
<proteinExistence type="predicted"/>
<evidence type="ECO:0000259" key="2">
    <source>
        <dbReference type="PROSITE" id="PS50033"/>
    </source>
</evidence>
<dbReference type="PROSITE" id="PS51399">
    <property type="entry name" value="SEP"/>
    <property type="match status" value="1"/>
</dbReference>
<dbReference type="SMART" id="SM00553">
    <property type="entry name" value="SEP"/>
    <property type="match status" value="1"/>
</dbReference>
<feature type="compositionally biased region" description="Low complexity" evidence="1">
    <location>
        <begin position="175"/>
        <end position="197"/>
    </location>
</feature>
<gene>
    <name evidence="4" type="ORF">B0H17DRAFT_989958</name>
</gene>
<dbReference type="Pfam" id="PF00789">
    <property type="entry name" value="UBX"/>
    <property type="match status" value="1"/>
</dbReference>
<reference evidence="4" key="1">
    <citation type="submission" date="2023-03" db="EMBL/GenBank/DDBJ databases">
        <title>Massive genome expansion in bonnet fungi (Mycena s.s.) driven by repeated elements and novel gene families across ecological guilds.</title>
        <authorList>
            <consortium name="Lawrence Berkeley National Laboratory"/>
            <person name="Harder C.B."/>
            <person name="Miyauchi S."/>
            <person name="Viragh M."/>
            <person name="Kuo A."/>
            <person name="Thoen E."/>
            <person name="Andreopoulos B."/>
            <person name="Lu D."/>
            <person name="Skrede I."/>
            <person name="Drula E."/>
            <person name="Henrissat B."/>
            <person name="Morin E."/>
            <person name="Kohler A."/>
            <person name="Barry K."/>
            <person name="LaButti K."/>
            <person name="Morin E."/>
            <person name="Salamov A."/>
            <person name="Lipzen A."/>
            <person name="Mereny Z."/>
            <person name="Hegedus B."/>
            <person name="Baldrian P."/>
            <person name="Stursova M."/>
            <person name="Weitz H."/>
            <person name="Taylor A."/>
            <person name="Grigoriev I.V."/>
            <person name="Nagy L.G."/>
            <person name="Martin F."/>
            <person name="Kauserud H."/>
        </authorList>
    </citation>
    <scope>NUCLEOTIDE SEQUENCE</scope>
    <source>
        <strain evidence="4">CBHHK067</strain>
    </source>
</reference>
<evidence type="ECO:0008006" key="6">
    <source>
        <dbReference type="Google" id="ProtNLM"/>
    </source>
</evidence>
<name>A0AAD7CXH4_MYCRO</name>
<dbReference type="SMART" id="SM00166">
    <property type="entry name" value="UBX"/>
    <property type="match status" value="1"/>
</dbReference>